<feature type="domain" description="ATP-dependent DNA ligase family profile" evidence="7">
    <location>
        <begin position="389"/>
        <end position="534"/>
    </location>
</feature>
<protein>
    <recommendedName>
        <fullName evidence="7">ATP-dependent DNA ligase family profile domain-containing protein</fullName>
    </recommendedName>
</protein>
<gene>
    <name evidence="8" type="ORF">K469DRAFT_723135</name>
</gene>
<dbReference type="GO" id="GO:0003910">
    <property type="term" value="F:DNA ligase (ATP) activity"/>
    <property type="evidence" value="ECO:0007669"/>
    <property type="project" value="InterPro"/>
</dbReference>
<dbReference type="Gene3D" id="2.40.50.140">
    <property type="entry name" value="Nucleic acid-binding proteins"/>
    <property type="match status" value="1"/>
</dbReference>
<dbReference type="Gene3D" id="1.10.3260.10">
    <property type="entry name" value="DNA ligase, ATP-dependent, N-terminal domain"/>
    <property type="match status" value="1"/>
</dbReference>
<proteinExistence type="inferred from homology"/>
<dbReference type="PROSITE" id="PS50160">
    <property type="entry name" value="DNA_LIGASE_A3"/>
    <property type="match status" value="1"/>
</dbReference>
<dbReference type="EMBL" id="ML994619">
    <property type="protein sequence ID" value="KAF2190305.1"/>
    <property type="molecule type" value="Genomic_DNA"/>
</dbReference>
<sequence length="790" mass="90067">MSFNFSILCDLLNELDQNRARKSSKTPNTLSPSNVIVVSWFNKHDRIIPREGPGAVAFLSCLFPERRADRVFNLQEKRLESIIKQAQGLGATRLKQLQNWRTRDGADFASCVERLMSATDTGTRYGSSITLEELNETLDRVAATSTFSSIELRQRMEAKYAEPIRTHDVLSRIFRRLYSSEAKWMVRMILKNYSPVQIPETLAMQKFHFLLPNVLGFQNSFEAAVRILSGTSIQRIPAQPTIALEDLLKEVAIRRLTPQTGVMITRPAHDKARSIRHCCQLARGRRLSVERKYDGEYCQVHIDLSKGRNYIKIFSKSGKDSTNDRIGLHGVLRDCLGLNSAECKIKKQCILEGELLVWNDHDERIEPFHKIRKHVQRSGRFLGTREDSPTDLNEHLMIMFYDLLLQDDTIYITEAHDARRQQLCSLVYRIPGRADIGSHENIDFSSRRSPEQLRDAFARAITQRWEGLVLKGRDDPYYSSSENNGFIKLKKDYIKGLGDTVDFAIVGGRRDPIDEQELGLGKLRWTSFYIGCLENKDQVCRLDVKPIFCILDMVDRQGLTKQDILFLNRLGYFQEIPFALSTPKLDVKLERGRLPWPTDLFKRPFVVDVMGAGFDKPANSRYFALRFPRVQKIHQDRTFKDTVSFDELQELARQSMEVPEESESENKNWLEKLKRADPKPNYLPLKRKLLSENSQQAVKRVKVSPITSTDDEATQPPPAAPTSTASSPFHEDSSVTLSANSSVTKPGSQTLARNSDQQLGCRVASSTLQEVTGEPEDQMVSSNDIQRTGS</sequence>
<feature type="compositionally biased region" description="Basic and acidic residues" evidence="6">
    <location>
        <begin position="664"/>
        <end position="673"/>
    </location>
</feature>
<feature type="compositionally biased region" description="Polar residues" evidence="6">
    <location>
        <begin position="734"/>
        <end position="770"/>
    </location>
</feature>
<dbReference type="Gene3D" id="3.30.470.30">
    <property type="entry name" value="DNA ligase/mRNA capping enzyme"/>
    <property type="match status" value="1"/>
</dbReference>
<dbReference type="GO" id="GO:0032807">
    <property type="term" value="C:DNA ligase IV complex"/>
    <property type="evidence" value="ECO:0007669"/>
    <property type="project" value="TreeGrafter"/>
</dbReference>
<comment type="similarity">
    <text evidence="1">Belongs to the ATP-dependent DNA ligase family.</text>
</comment>
<dbReference type="GO" id="GO:0006297">
    <property type="term" value="P:nucleotide-excision repair, DNA gap filling"/>
    <property type="evidence" value="ECO:0007669"/>
    <property type="project" value="TreeGrafter"/>
</dbReference>
<evidence type="ECO:0000256" key="5">
    <source>
        <dbReference type="ARBA" id="ARBA00023242"/>
    </source>
</evidence>
<dbReference type="InterPro" id="IPR012310">
    <property type="entry name" value="DNA_ligase_ATP-dep_cent"/>
</dbReference>
<evidence type="ECO:0000313" key="9">
    <source>
        <dbReference type="Proteomes" id="UP000800200"/>
    </source>
</evidence>
<evidence type="ECO:0000256" key="2">
    <source>
        <dbReference type="ARBA" id="ARBA00022598"/>
    </source>
</evidence>
<keyword evidence="5" id="KW-0539">Nucleus</keyword>
<dbReference type="Pfam" id="PF01068">
    <property type="entry name" value="DNA_ligase_A_M"/>
    <property type="match status" value="1"/>
</dbReference>
<dbReference type="InterPro" id="IPR036599">
    <property type="entry name" value="DNA_ligase_N_sf"/>
</dbReference>
<dbReference type="GO" id="GO:0005524">
    <property type="term" value="F:ATP binding"/>
    <property type="evidence" value="ECO:0007669"/>
    <property type="project" value="UniProtKB-KW"/>
</dbReference>
<dbReference type="InterPro" id="IPR012308">
    <property type="entry name" value="DNA_ligase_ATP-dep_N"/>
</dbReference>
<dbReference type="SUPFAM" id="SSF56091">
    <property type="entry name" value="DNA ligase/mRNA capping enzyme, catalytic domain"/>
    <property type="match status" value="1"/>
</dbReference>
<dbReference type="PANTHER" id="PTHR45997">
    <property type="entry name" value="DNA LIGASE 4"/>
    <property type="match status" value="1"/>
</dbReference>
<keyword evidence="4" id="KW-0067">ATP-binding</keyword>
<keyword evidence="9" id="KW-1185">Reference proteome</keyword>
<feature type="region of interest" description="Disordered" evidence="6">
    <location>
        <begin position="694"/>
        <end position="790"/>
    </location>
</feature>
<evidence type="ECO:0000256" key="3">
    <source>
        <dbReference type="ARBA" id="ARBA00022741"/>
    </source>
</evidence>
<dbReference type="InterPro" id="IPR012340">
    <property type="entry name" value="NA-bd_OB-fold"/>
</dbReference>
<dbReference type="CDD" id="cd08039">
    <property type="entry name" value="Adenylation_DNA_ligase_Fungal"/>
    <property type="match status" value="1"/>
</dbReference>
<organism evidence="8 9">
    <name type="scientific">Zopfia rhizophila CBS 207.26</name>
    <dbReference type="NCBI Taxonomy" id="1314779"/>
    <lineage>
        <taxon>Eukaryota</taxon>
        <taxon>Fungi</taxon>
        <taxon>Dikarya</taxon>
        <taxon>Ascomycota</taxon>
        <taxon>Pezizomycotina</taxon>
        <taxon>Dothideomycetes</taxon>
        <taxon>Dothideomycetes incertae sedis</taxon>
        <taxon>Zopfiaceae</taxon>
        <taxon>Zopfia</taxon>
    </lineage>
</organism>
<feature type="compositionally biased region" description="Polar residues" evidence="6">
    <location>
        <begin position="779"/>
        <end position="790"/>
    </location>
</feature>
<evidence type="ECO:0000313" key="8">
    <source>
        <dbReference type="EMBL" id="KAF2190305.1"/>
    </source>
</evidence>
<feature type="region of interest" description="Disordered" evidence="6">
    <location>
        <begin position="654"/>
        <end position="673"/>
    </location>
</feature>
<keyword evidence="3" id="KW-0547">Nucleotide-binding</keyword>
<evidence type="ECO:0000256" key="6">
    <source>
        <dbReference type="SAM" id="MobiDB-lite"/>
    </source>
</evidence>
<dbReference type="AlphaFoldDB" id="A0A6A6EGU1"/>
<accession>A0A6A6EGU1</accession>
<dbReference type="InterPro" id="IPR029710">
    <property type="entry name" value="LIG4"/>
</dbReference>
<keyword evidence="2" id="KW-0436">Ligase</keyword>
<reference evidence="8" key="1">
    <citation type="journal article" date="2020" name="Stud. Mycol.">
        <title>101 Dothideomycetes genomes: a test case for predicting lifestyles and emergence of pathogens.</title>
        <authorList>
            <person name="Haridas S."/>
            <person name="Albert R."/>
            <person name="Binder M."/>
            <person name="Bloem J."/>
            <person name="Labutti K."/>
            <person name="Salamov A."/>
            <person name="Andreopoulos B."/>
            <person name="Baker S."/>
            <person name="Barry K."/>
            <person name="Bills G."/>
            <person name="Bluhm B."/>
            <person name="Cannon C."/>
            <person name="Castanera R."/>
            <person name="Culley D."/>
            <person name="Daum C."/>
            <person name="Ezra D."/>
            <person name="Gonzalez J."/>
            <person name="Henrissat B."/>
            <person name="Kuo A."/>
            <person name="Liang C."/>
            <person name="Lipzen A."/>
            <person name="Lutzoni F."/>
            <person name="Magnuson J."/>
            <person name="Mondo S."/>
            <person name="Nolan M."/>
            <person name="Ohm R."/>
            <person name="Pangilinan J."/>
            <person name="Park H.-J."/>
            <person name="Ramirez L."/>
            <person name="Alfaro M."/>
            <person name="Sun H."/>
            <person name="Tritt A."/>
            <person name="Yoshinaga Y."/>
            <person name="Zwiers L.-H."/>
            <person name="Turgeon B."/>
            <person name="Goodwin S."/>
            <person name="Spatafora J."/>
            <person name="Crous P."/>
            <person name="Grigoriev I."/>
        </authorList>
    </citation>
    <scope>NUCLEOTIDE SEQUENCE</scope>
    <source>
        <strain evidence="8">CBS 207.26</strain>
    </source>
</reference>
<dbReference type="Pfam" id="PF04675">
    <property type="entry name" value="DNA_ligase_A_N"/>
    <property type="match status" value="1"/>
</dbReference>
<name>A0A6A6EGU1_9PEZI</name>
<dbReference type="GO" id="GO:0003677">
    <property type="term" value="F:DNA binding"/>
    <property type="evidence" value="ECO:0007669"/>
    <property type="project" value="InterPro"/>
</dbReference>
<evidence type="ECO:0000259" key="7">
    <source>
        <dbReference type="PROSITE" id="PS50160"/>
    </source>
</evidence>
<evidence type="ECO:0000256" key="4">
    <source>
        <dbReference type="ARBA" id="ARBA00022840"/>
    </source>
</evidence>
<dbReference type="OrthoDB" id="2160351at2759"/>
<dbReference type="Proteomes" id="UP000800200">
    <property type="component" value="Unassembled WGS sequence"/>
</dbReference>
<dbReference type="GO" id="GO:0006303">
    <property type="term" value="P:double-strand break repair via nonhomologous end joining"/>
    <property type="evidence" value="ECO:0007669"/>
    <property type="project" value="TreeGrafter"/>
</dbReference>
<dbReference type="GO" id="GO:0006310">
    <property type="term" value="P:DNA recombination"/>
    <property type="evidence" value="ECO:0007669"/>
    <property type="project" value="InterPro"/>
</dbReference>
<dbReference type="PANTHER" id="PTHR45997:SF2">
    <property type="entry name" value="ATP DEPENDENT DNA LIGASE DOMAIN PROTEIN (AFU_ORTHOLOGUE AFUA_5G02430)"/>
    <property type="match status" value="1"/>
</dbReference>
<evidence type="ECO:0000256" key="1">
    <source>
        <dbReference type="ARBA" id="ARBA00007572"/>
    </source>
</evidence>